<sequence>MTTLVLPQFPETEILVAQYDNVKNAGKIREELVKGNLQFNYAFINAETVTSETHLNSAIYRTLINHKNKTMKAKTMHSELIFNLSPFKNIMDALKKFGIADECSSIIVVRIPGEGEAEPAIDDLDSVVEGDRTEEPIGLHCNTALVKKIFKLNGLNDDLDLSTLISGSIQLR</sequence>
<dbReference type="Gene3D" id="3.30.2380.10">
    <property type="entry name" value="CGI121/TPRKB"/>
    <property type="match status" value="1"/>
</dbReference>
<dbReference type="InterPro" id="IPR036504">
    <property type="entry name" value="CGI121/TPRKB_sf"/>
</dbReference>
<gene>
    <name evidence="9" type="primary">CGI121</name>
    <name evidence="9" type="ORF">ATY40_BA7504234</name>
</gene>
<dbReference type="PANTHER" id="PTHR15840:SF10">
    <property type="entry name" value="EKC_KEOPS COMPLEX SUBUNIT TPRKB"/>
    <property type="match status" value="1"/>
</dbReference>
<comment type="subcellular location">
    <subcellularLocation>
        <location evidence="1">Nucleus</location>
    </subcellularLocation>
</comment>
<protein>
    <recommendedName>
        <fullName evidence="4">EKC/KEOPS complex subunit CGI121</fullName>
    </recommendedName>
    <alternativeName>
        <fullName evidence="3">EKC/KEOPS complex subunit cgi121</fullName>
    </alternativeName>
</protein>
<dbReference type="InterPro" id="IPR013926">
    <property type="entry name" value="CGI121/TPRKB"/>
</dbReference>
<dbReference type="GO" id="GO:0002949">
    <property type="term" value="P:tRNA threonylcarbamoyladenosine modification"/>
    <property type="evidence" value="ECO:0007669"/>
    <property type="project" value="TreeGrafter"/>
</dbReference>
<evidence type="ECO:0000256" key="2">
    <source>
        <dbReference type="ARBA" id="ARBA00005546"/>
    </source>
</evidence>
<proteinExistence type="inferred from homology"/>
<evidence type="ECO:0000313" key="10">
    <source>
        <dbReference type="Proteomes" id="UP000094565"/>
    </source>
</evidence>
<evidence type="ECO:0000256" key="8">
    <source>
        <dbReference type="RuleBase" id="RU004398"/>
    </source>
</evidence>
<evidence type="ECO:0000256" key="1">
    <source>
        <dbReference type="ARBA" id="ARBA00004123"/>
    </source>
</evidence>
<keyword evidence="6 8" id="KW-0539">Nucleus</keyword>
<dbReference type="GO" id="GO:0005634">
    <property type="term" value="C:nucleus"/>
    <property type="evidence" value="ECO:0007669"/>
    <property type="project" value="UniProtKB-SubCell"/>
</dbReference>
<dbReference type="GO" id="GO:0005829">
    <property type="term" value="C:cytosol"/>
    <property type="evidence" value="ECO:0007669"/>
    <property type="project" value="TreeGrafter"/>
</dbReference>
<reference evidence="9 10" key="1">
    <citation type="submission" date="2016-02" db="EMBL/GenBank/DDBJ databases">
        <title>Comparative genomic and transcriptomic foundation for Pichia pastoris.</title>
        <authorList>
            <person name="Love K.R."/>
            <person name="Shah K.A."/>
            <person name="Whittaker C.A."/>
            <person name="Wu J."/>
            <person name="Bartlett M.C."/>
            <person name="Ma D."/>
            <person name="Leeson R.L."/>
            <person name="Priest M."/>
            <person name="Young S.K."/>
            <person name="Love J.C."/>
        </authorList>
    </citation>
    <scope>NUCLEOTIDE SEQUENCE [LARGE SCALE GENOMIC DNA]</scope>
    <source>
        <strain evidence="9 10">ATCC 28485</strain>
    </source>
</reference>
<dbReference type="Proteomes" id="UP000094565">
    <property type="component" value="Chromosome 3"/>
</dbReference>
<dbReference type="PANTHER" id="PTHR15840">
    <property type="entry name" value="CGI-121 FAMILY MEMBER"/>
    <property type="match status" value="1"/>
</dbReference>
<dbReference type="EMBL" id="CP014586">
    <property type="protein sequence ID" value="ANZ77062.1"/>
    <property type="molecule type" value="Genomic_DNA"/>
</dbReference>
<dbReference type="AlphaFoldDB" id="A0A1B2JGE0"/>
<organism evidence="9 10">
    <name type="scientific">Komagataella pastoris</name>
    <name type="common">Yeast</name>
    <name type="synonym">Pichia pastoris</name>
    <dbReference type="NCBI Taxonomy" id="4922"/>
    <lineage>
        <taxon>Eukaryota</taxon>
        <taxon>Fungi</taxon>
        <taxon>Dikarya</taxon>
        <taxon>Ascomycota</taxon>
        <taxon>Saccharomycotina</taxon>
        <taxon>Pichiomycetes</taxon>
        <taxon>Pichiales</taxon>
        <taxon>Pichiaceae</taxon>
        <taxon>Komagataella</taxon>
    </lineage>
</organism>
<accession>A0A1B2JGE0</accession>
<evidence type="ECO:0000256" key="6">
    <source>
        <dbReference type="ARBA" id="ARBA00023242"/>
    </source>
</evidence>
<name>A0A1B2JGE0_PICPA</name>
<keyword evidence="10" id="KW-1185">Reference proteome</keyword>
<keyword evidence="5" id="KW-0819">tRNA processing</keyword>
<evidence type="ECO:0000313" key="9">
    <source>
        <dbReference type="EMBL" id="ANZ77062.1"/>
    </source>
</evidence>
<comment type="function">
    <text evidence="7">Component of the EKC/KEOPS complex that is required for the formation of a threonylcarbamoyl group on adenosine at position 37 (t(6)A37) in tRNAs that read codons beginning with adenine. The complex is probably involved in the transfer of the threonylcarbamoyl moiety of threonylcarbamoyl-AMP (TC-AMP) to the N6 group of A37. CGI121 acts as an allosteric effector that regulates the t(6)A activity of the complex. The EKC/KEOPS complex also promotes both telomere uncapping and telomere elongation. The complex is required for efficient recruitment of transcriptional coactivators. CGI121 is not required for tRNA modification.</text>
</comment>
<evidence type="ECO:0000256" key="5">
    <source>
        <dbReference type="ARBA" id="ARBA00022694"/>
    </source>
</evidence>
<dbReference type="Pfam" id="PF08617">
    <property type="entry name" value="CGI-121"/>
    <property type="match status" value="1"/>
</dbReference>
<dbReference type="SUPFAM" id="SSF143870">
    <property type="entry name" value="PF0523-like"/>
    <property type="match status" value="1"/>
</dbReference>
<dbReference type="OrthoDB" id="329139at2759"/>
<comment type="similarity">
    <text evidence="2 8">Belongs to the CGI121/TPRKB family.</text>
</comment>
<evidence type="ECO:0000256" key="3">
    <source>
        <dbReference type="ARBA" id="ARBA00015316"/>
    </source>
</evidence>
<evidence type="ECO:0000256" key="7">
    <source>
        <dbReference type="ARBA" id="ARBA00025043"/>
    </source>
</evidence>
<dbReference type="GO" id="GO:0000408">
    <property type="term" value="C:EKC/KEOPS complex"/>
    <property type="evidence" value="ECO:0007669"/>
    <property type="project" value="TreeGrafter"/>
</dbReference>
<evidence type="ECO:0000256" key="4">
    <source>
        <dbReference type="ARBA" id="ARBA00016009"/>
    </source>
</evidence>